<dbReference type="EMBL" id="UOFS01000005">
    <property type="protein sequence ID" value="VAW90979.1"/>
    <property type="molecule type" value="Genomic_DNA"/>
</dbReference>
<sequence length="393" mass="44608">MKKITIVGNGFASLFLIQYFLFMPIFPFFAFFTRRIYSKYDITLIGNGIFTYFPSIPEFITGKKNKRNVLIDIKPFLRRRNIRFVDSMVTEIQDGGRTVITKDGRYENDALFLGIGPSFLEDDIPGTKEYTFSPCLGPDNMDQYMSKLNALSSGVLYIGYKINKQDGFVAGRAGQIYECACLLDYMLKEKGIRDKFEIHFFSSNIEKGEKGAITDRLSERGIILDYGYEPTEFVAGGLKDADGTIKKADLVLYSPGITGAKWLQQSCIPVSTGGHVAANKFGQVTGLTNVYSAGDCACHENPPPWVPHQAHMAQLRAQTVAKNLKASLQNNQANETYRYELSCILNMENDAMWMHMSSDNKPPFWNIFPRRSKKLVTVKNTFEKLYLFYLKYM</sequence>
<dbReference type="InterPro" id="IPR052541">
    <property type="entry name" value="SQRD"/>
</dbReference>
<gene>
    <name evidence="3" type="ORF">MNBD_GAMMA22-3013</name>
</gene>
<feature type="transmembrane region" description="Helical" evidence="1">
    <location>
        <begin position="12"/>
        <end position="32"/>
    </location>
</feature>
<evidence type="ECO:0000256" key="1">
    <source>
        <dbReference type="SAM" id="Phobius"/>
    </source>
</evidence>
<feature type="domain" description="FAD/NAD(P)-binding" evidence="2">
    <location>
        <begin position="212"/>
        <end position="313"/>
    </location>
</feature>
<organism evidence="3">
    <name type="scientific">hydrothermal vent metagenome</name>
    <dbReference type="NCBI Taxonomy" id="652676"/>
    <lineage>
        <taxon>unclassified sequences</taxon>
        <taxon>metagenomes</taxon>
        <taxon>ecological metagenomes</taxon>
    </lineage>
</organism>
<keyword evidence="1" id="KW-1133">Transmembrane helix</keyword>
<dbReference type="SUPFAM" id="SSF51905">
    <property type="entry name" value="FAD/NAD(P)-binding domain"/>
    <property type="match status" value="1"/>
</dbReference>
<dbReference type="Gene3D" id="3.50.50.100">
    <property type="match status" value="1"/>
</dbReference>
<protein>
    <submittedName>
        <fullName evidence="3">Sulfide:quinone oxidoreductase, Type VI</fullName>
    </submittedName>
</protein>
<proteinExistence type="predicted"/>
<evidence type="ECO:0000259" key="2">
    <source>
        <dbReference type="Pfam" id="PF07992"/>
    </source>
</evidence>
<reference evidence="3" key="1">
    <citation type="submission" date="2018-06" db="EMBL/GenBank/DDBJ databases">
        <authorList>
            <person name="Zhirakovskaya E."/>
        </authorList>
    </citation>
    <scope>NUCLEOTIDE SEQUENCE</scope>
</reference>
<dbReference type="PANTHER" id="PTHR43755:SF1">
    <property type="entry name" value="FAD-DEPENDENT PYRIDINE NUCLEOTIDE-DISULPHIDE OXIDOREDUCTASE"/>
    <property type="match status" value="1"/>
</dbReference>
<dbReference type="GO" id="GO:0016491">
    <property type="term" value="F:oxidoreductase activity"/>
    <property type="evidence" value="ECO:0007669"/>
    <property type="project" value="InterPro"/>
</dbReference>
<keyword evidence="1" id="KW-0472">Membrane</keyword>
<evidence type="ECO:0000313" key="3">
    <source>
        <dbReference type="EMBL" id="VAW90979.1"/>
    </source>
</evidence>
<dbReference type="AlphaFoldDB" id="A0A3B0ZYF7"/>
<dbReference type="InterPro" id="IPR036188">
    <property type="entry name" value="FAD/NAD-bd_sf"/>
</dbReference>
<dbReference type="InterPro" id="IPR023753">
    <property type="entry name" value="FAD/NAD-binding_dom"/>
</dbReference>
<accession>A0A3B0ZYF7</accession>
<name>A0A3B0ZYF7_9ZZZZ</name>
<dbReference type="Pfam" id="PF07992">
    <property type="entry name" value="Pyr_redox_2"/>
    <property type="match status" value="1"/>
</dbReference>
<dbReference type="PANTHER" id="PTHR43755">
    <property type="match status" value="1"/>
</dbReference>
<keyword evidence="1" id="KW-0812">Transmembrane</keyword>